<keyword evidence="1" id="KW-0808">Transferase</keyword>
<dbReference type="PROSITE" id="PS51257">
    <property type="entry name" value="PROKAR_LIPOPROTEIN"/>
    <property type="match status" value="1"/>
</dbReference>
<dbReference type="EMBL" id="JBJHZZ010000001">
    <property type="protein sequence ID" value="MFL0245481.1"/>
    <property type="molecule type" value="Genomic_DNA"/>
</dbReference>
<protein>
    <submittedName>
        <fullName evidence="1">Family 2 glycosyl transferase</fullName>
    </submittedName>
</protein>
<evidence type="ECO:0000313" key="1">
    <source>
        <dbReference type="EMBL" id="MFL0245481.1"/>
    </source>
</evidence>
<organism evidence="1 2">
    <name type="scientific">Candidatus Clostridium stratigraminis</name>
    <dbReference type="NCBI Taxonomy" id="3381661"/>
    <lineage>
        <taxon>Bacteria</taxon>
        <taxon>Bacillati</taxon>
        <taxon>Bacillota</taxon>
        <taxon>Clostridia</taxon>
        <taxon>Eubacteriales</taxon>
        <taxon>Clostridiaceae</taxon>
        <taxon>Clostridium</taxon>
    </lineage>
</organism>
<proteinExistence type="predicted"/>
<name>A0ABW8SYD3_9CLOT</name>
<evidence type="ECO:0000313" key="2">
    <source>
        <dbReference type="Proteomes" id="UP001623591"/>
    </source>
</evidence>
<dbReference type="Proteomes" id="UP001623591">
    <property type="component" value="Unassembled WGS sequence"/>
</dbReference>
<dbReference type="RefSeq" id="WP_406767944.1">
    <property type="nucleotide sequence ID" value="NZ_JBJHZZ010000001.1"/>
</dbReference>
<accession>A0ABW8SYD3</accession>
<dbReference type="Gene3D" id="3.20.20.80">
    <property type="entry name" value="Glycosidases"/>
    <property type="match status" value="2"/>
</dbReference>
<dbReference type="SUPFAM" id="SSF51445">
    <property type="entry name" value="(Trans)glycosidases"/>
    <property type="match status" value="1"/>
</dbReference>
<reference evidence="1 2" key="1">
    <citation type="submission" date="2024-11" db="EMBL/GenBank/DDBJ databases">
        <authorList>
            <person name="Heng Y.C."/>
            <person name="Lim A.C.H."/>
            <person name="Lee J.K.Y."/>
            <person name="Kittelmann S."/>
        </authorList>
    </citation>
    <scope>NUCLEOTIDE SEQUENCE [LARGE SCALE GENOMIC DNA]</scope>
    <source>
        <strain evidence="1 2">WILCCON 0185</strain>
    </source>
</reference>
<dbReference type="GO" id="GO:0016740">
    <property type="term" value="F:transferase activity"/>
    <property type="evidence" value="ECO:0007669"/>
    <property type="project" value="UniProtKB-KW"/>
</dbReference>
<keyword evidence="2" id="KW-1185">Reference proteome</keyword>
<comment type="caution">
    <text evidence="1">The sequence shown here is derived from an EMBL/GenBank/DDBJ whole genome shotgun (WGS) entry which is preliminary data.</text>
</comment>
<gene>
    <name evidence="1" type="ORF">ACJDUG_00640</name>
</gene>
<dbReference type="InterPro" id="IPR017853">
    <property type="entry name" value="GH"/>
</dbReference>
<sequence length="724" mass="83412">MKKKIIMISLYVFMAACTLLIAVVLKGIITRDSNIYSIIGIKNNVAKDNGIEYISKVYGKDFYIYQNGKWEKKFLKGVNIGAAKPGHFPGELAITKEEYLRWFKEISAMNADVIRVYTTLKPDFYDALYEYNKSAKKPLYLLQGVWISEEDIAAVGDAYGDNEKIMKAFINDSKDLVDIFHGNKTLPKKDGFASGTYKSDISQYVIGWVLGIEWDPTFVDNTNKKNPSRSNYSGKYLYTDNASPFETFMCEAGDKVLEYEAEKYKMTRPISYSNWLTTDMLSHPNEPLPTEDMAQVNVEHIKPQKSFKQGVFASYHIYPYYPDFMNYQRDYVSFKDETGKIDTYKAYLRDLMKQHTMPVLVAEFGIPASRGMAHQSLYSGFNQGNVDENSQGVMLQSLLKDIYDEGYCGALVFSWQDEWFKRTWNTMDLDLPDTRSLWSNPQTNEQEFGLLAFDPGEKESVSYIDGDTAEWKEDKPIYVGKDVKLYAKSDEKYIYLMAETSKFDFNKDKLLIPIDTITYQGNNEDKENKVKFTREADFELLIDGKDNSRILVDAYYDSFNYLYAEQLKMIQANTSYRVKNSGIFNPMYLCLNKGFTLPQDKVTVPFSKYETGILKYGNGNPNAKDYSSLTDFCEKNGNIEIRIPWQLLNVMDPSTKSIMGDLYKNKGIKAEKVEGFYFGAGILGREEGQIDMGYFTWKPWEVPAYHERLKPAYYKLQQSFGKIN</sequence>